<accession>A0A327K6A1</accession>
<dbReference type="EMBL" id="NPEX01000662">
    <property type="protein sequence ID" value="RAI33917.1"/>
    <property type="molecule type" value="Genomic_DNA"/>
</dbReference>
<dbReference type="Pfam" id="PF02433">
    <property type="entry name" value="FixO"/>
    <property type="match status" value="1"/>
</dbReference>
<organism evidence="1 2">
    <name type="scientific">Rhodoplanes roseus</name>
    <dbReference type="NCBI Taxonomy" id="29409"/>
    <lineage>
        <taxon>Bacteria</taxon>
        <taxon>Pseudomonadati</taxon>
        <taxon>Pseudomonadota</taxon>
        <taxon>Alphaproteobacteria</taxon>
        <taxon>Hyphomicrobiales</taxon>
        <taxon>Nitrobacteraceae</taxon>
        <taxon>Rhodoplanes</taxon>
    </lineage>
</organism>
<gene>
    <name evidence="1" type="ORF">CH341_31620</name>
</gene>
<protein>
    <recommendedName>
        <fullName evidence="3">Cytochrome-c oxidase, cbb3-type subunit II</fullName>
    </recommendedName>
</protein>
<evidence type="ECO:0000313" key="2">
    <source>
        <dbReference type="Proteomes" id="UP000249130"/>
    </source>
</evidence>
<proteinExistence type="predicted"/>
<dbReference type="InterPro" id="IPR003468">
    <property type="entry name" value="Cyt_c_oxidase_monohaem-su/FixO"/>
</dbReference>
<sequence>MAEHLKVNAIVGVPYSEEMVANAQADLRAQVDPDGDPSGLEERYPKVKVRDFDGNPSEITEMDALVAYLQMLGTLVDFTTYEPLTEDNLR</sequence>
<evidence type="ECO:0000313" key="1">
    <source>
        <dbReference type="EMBL" id="RAI33917.1"/>
    </source>
</evidence>
<name>A0A327K6A1_9BRAD</name>
<dbReference type="AlphaFoldDB" id="A0A327K6A1"/>
<evidence type="ECO:0008006" key="3">
    <source>
        <dbReference type="Google" id="ProtNLM"/>
    </source>
</evidence>
<dbReference type="Proteomes" id="UP000249130">
    <property type="component" value="Unassembled WGS sequence"/>
</dbReference>
<reference evidence="1 2" key="1">
    <citation type="submission" date="2017-07" db="EMBL/GenBank/DDBJ databases">
        <title>Draft Genome Sequences of Select Purple Nonsulfur Bacteria.</title>
        <authorList>
            <person name="Lasarre B."/>
            <person name="Mckinlay J.B."/>
        </authorList>
    </citation>
    <scope>NUCLEOTIDE SEQUENCE [LARGE SCALE GENOMIC DNA]</scope>
    <source>
        <strain evidence="1 2">DSM 5909</strain>
    </source>
</reference>
<comment type="caution">
    <text evidence="1">The sequence shown here is derived from an EMBL/GenBank/DDBJ whole genome shotgun (WGS) entry which is preliminary data.</text>
</comment>
<keyword evidence="2" id="KW-1185">Reference proteome</keyword>